<gene>
    <name evidence="2" type="ORF">IHBHHGIJ_00380</name>
    <name evidence="3" type="ORF">KFEGEMFD_00770</name>
</gene>
<organism evidence="2 4">
    <name type="scientific">Zhongshania aliphaticivorans</name>
    <dbReference type="NCBI Taxonomy" id="1470434"/>
    <lineage>
        <taxon>Bacteria</taxon>
        <taxon>Pseudomonadati</taxon>
        <taxon>Pseudomonadota</taxon>
        <taxon>Gammaproteobacteria</taxon>
        <taxon>Cellvibrionales</taxon>
        <taxon>Spongiibacteraceae</taxon>
        <taxon>Zhongshania</taxon>
    </lineage>
</organism>
<name>A0A5S9N032_9GAMM</name>
<dbReference type="EMBL" id="CACSIK010000001">
    <property type="protein sequence ID" value="CAA0082089.1"/>
    <property type="molecule type" value="Genomic_DNA"/>
</dbReference>
<dbReference type="AlphaFoldDB" id="A0A5S9N032"/>
<dbReference type="EMBL" id="CACSIM010000001">
    <property type="protein sequence ID" value="CAA0084584.1"/>
    <property type="molecule type" value="Genomic_DNA"/>
</dbReference>
<reference evidence="4 5" key="1">
    <citation type="submission" date="2019-11" db="EMBL/GenBank/DDBJ databases">
        <authorList>
            <person name="Holert J."/>
        </authorList>
    </citation>
    <scope>NUCLEOTIDE SEQUENCE [LARGE SCALE GENOMIC DNA]</scope>
    <source>
        <strain evidence="3">BC3_2A</strain>
        <strain evidence="2">SB11_1A</strain>
    </source>
</reference>
<evidence type="ECO:0000313" key="4">
    <source>
        <dbReference type="Proteomes" id="UP000435877"/>
    </source>
</evidence>
<keyword evidence="1" id="KW-1133">Transmembrane helix</keyword>
<evidence type="ECO:0000313" key="3">
    <source>
        <dbReference type="EMBL" id="CAA0084584.1"/>
    </source>
</evidence>
<sequence>MISKRYAFTAMSSGLYLFKWLILLFEDVDELMGRKKYNIKVITRIIAFSLFVYISLLVSSFWFFFNESEFFSSIEIAKILLYMSLLLFFSLALLLVVIYRDVLVIQSKKINITGILLIVGLTFFFYSSFPYVQEEINDLKYPRDEISKR</sequence>
<evidence type="ECO:0000313" key="5">
    <source>
        <dbReference type="Proteomes" id="UP000439591"/>
    </source>
</evidence>
<feature type="transmembrane region" description="Helical" evidence="1">
    <location>
        <begin position="76"/>
        <end position="98"/>
    </location>
</feature>
<protein>
    <submittedName>
        <fullName evidence="2">Uncharacterized protein</fullName>
    </submittedName>
</protein>
<keyword evidence="1" id="KW-0472">Membrane</keyword>
<evidence type="ECO:0000256" key="1">
    <source>
        <dbReference type="SAM" id="Phobius"/>
    </source>
</evidence>
<dbReference type="Proteomes" id="UP000439591">
    <property type="component" value="Unassembled WGS sequence"/>
</dbReference>
<keyword evidence="4" id="KW-1185">Reference proteome</keyword>
<evidence type="ECO:0000313" key="2">
    <source>
        <dbReference type="EMBL" id="CAA0082089.1"/>
    </source>
</evidence>
<proteinExistence type="predicted"/>
<keyword evidence="1" id="KW-0812">Transmembrane</keyword>
<dbReference type="Proteomes" id="UP000435877">
    <property type="component" value="Unassembled WGS sequence"/>
</dbReference>
<accession>A0A5S9N032</accession>
<dbReference type="RefSeq" id="WP_159267081.1">
    <property type="nucleotide sequence ID" value="NZ_CACSIK010000001.1"/>
</dbReference>
<feature type="transmembrane region" description="Helical" evidence="1">
    <location>
        <begin position="45"/>
        <end position="64"/>
    </location>
</feature>
<feature type="transmembrane region" description="Helical" evidence="1">
    <location>
        <begin position="110"/>
        <end position="129"/>
    </location>
</feature>